<sequence>MELCVSKEWLFQELLSDPSRLVILDCRSSNEYGESHIKHAVNFSIPSIMLRRLAAGKIDLMSTIKCRELKAKIMNAYKENVFVVYGDFNVTEKQARTQQQSASFNPSDTLHVLAKRLAQDGCQVVCLEGGFCSFRSCYPEWCESCSELMVSDSGPGSMEVVPLMGLRSLRISATSQLSKVSTSSTDSSDSDDRCDSSLGLEEDRDFPVKILPHLFLGNATTSGDSEALSRHSIEYILNVTADLPNVFEDSGSIRYMKIPIADHWKENLASFFPKAIEFIDEARSNEKGVLVHCLAGVSRSVTVTVAYLMYKLSLNLNDAFNMVRARKSNIAPNFHFMQQLHNFECELARSPKDATDPTQ</sequence>
<dbReference type="PROSITE" id="PS50056">
    <property type="entry name" value="TYR_PHOSPHATASE_2"/>
    <property type="match status" value="1"/>
</dbReference>
<gene>
    <name evidence="9" type="ORF">L798_05645</name>
</gene>
<dbReference type="GO" id="GO:0008330">
    <property type="term" value="F:protein tyrosine/threonine phosphatase activity"/>
    <property type="evidence" value="ECO:0007669"/>
    <property type="project" value="TreeGrafter"/>
</dbReference>
<dbReference type="InterPro" id="IPR000387">
    <property type="entry name" value="Tyr_Pase_dom"/>
</dbReference>
<dbReference type="GO" id="GO:0005829">
    <property type="term" value="C:cytosol"/>
    <property type="evidence" value="ECO:0007669"/>
    <property type="project" value="TreeGrafter"/>
</dbReference>
<feature type="domain" description="Rhodanese" evidence="8">
    <location>
        <begin position="17"/>
        <end position="143"/>
    </location>
</feature>
<dbReference type="STRING" id="136037.A0A067R934"/>
<dbReference type="PROSITE" id="PS50206">
    <property type="entry name" value="RHODANESE_3"/>
    <property type="match status" value="1"/>
</dbReference>
<dbReference type="Pfam" id="PF00581">
    <property type="entry name" value="Rhodanese"/>
    <property type="match status" value="1"/>
</dbReference>
<feature type="domain" description="Tyrosine specific protein phosphatases" evidence="7">
    <location>
        <begin position="269"/>
        <end position="330"/>
    </location>
</feature>
<dbReference type="GO" id="GO:0017017">
    <property type="term" value="F:MAP kinase tyrosine/serine/threonine phosphatase activity"/>
    <property type="evidence" value="ECO:0007669"/>
    <property type="project" value="InterPro"/>
</dbReference>
<dbReference type="SMART" id="SM00450">
    <property type="entry name" value="RHOD"/>
    <property type="match status" value="1"/>
</dbReference>
<dbReference type="FunCoup" id="A0A067R934">
    <property type="interactions" value="424"/>
</dbReference>
<evidence type="ECO:0000259" key="7">
    <source>
        <dbReference type="PROSITE" id="PS50056"/>
    </source>
</evidence>
<dbReference type="Pfam" id="PF00782">
    <property type="entry name" value="DSPc"/>
    <property type="match status" value="1"/>
</dbReference>
<dbReference type="GO" id="GO:0033550">
    <property type="term" value="F:MAP kinase tyrosine phosphatase activity"/>
    <property type="evidence" value="ECO:0007669"/>
    <property type="project" value="TreeGrafter"/>
</dbReference>
<dbReference type="GO" id="GO:0043409">
    <property type="term" value="P:negative regulation of MAPK cascade"/>
    <property type="evidence" value="ECO:0007669"/>
    <property type="project" value="TreeGrafter"/>
</dbReference>
<evidence type="ECO:0000313" key="9">
    <source>
        <dbReference type="EMBL" id="KDR20183.1"/>
    </source>
</evidence>
<feature type="region of interest" description="Disordered" evidence="5">
    <location>
        <begin position="180"/>
        <end position="199"/>
    </location>
</feature>
<dbReference type="SUPFAM" id="SSF52821">
    <property type="entry name" value="Rhodanese/Cell cycle control phosphatase"/>
    <property type="match status" value="1"/>
</dbReference>
<dbReference type="InterPro" id="IPR000340">
    <property type="entry name" value="Dual-sp_phosphatase_cat-dom"/>
</dbReference>
<evidence type="ECO:0000256" key="1">
    <source>
        <dbReference type="ARBA" id="ARBA00008601"/>
    </source>
</evidence>
<evidence type="ECO:0000256" key="5">
    <source>
        <dbReference type="SAM" id="MobiDB-lite"/>
    </source>
</evidence>
<dbReference type="InterPro" id="IPR036873">
    <property type="entry name" value="Rhodanese-like_dom_sf"/>
</dbReference>
<dbReference type="Gene3D" id="3.40.250.10">
    <property type="entry name" value="Rhodanese-like domain"/>
    <property type="match status" value="1"/>
</dbReference>
<evidence type="ECO:0000313" key="10">
    <source>
        <dbReference type="Proteomes" id="UP000027135"/>
    </source>
</evidence>
<keyword evidence="10" id="KW-1185">Reference proteome</keyword>
<dbReference type="OMA" id="GNDQRCI"/>
<organism evidence="9 10">
    <name type="scientific">Zootermopsis nevadensis</name>
    <name type="common">Dampwood termite</name>
    <dbReference type="NCBI Taxonomy" id="136037"/>
    <lineage>
        <taxon>Eukaryota</taxon>
        <taxon>Metazoa</taxon>
        <taxon>Ecdysozoa</taxon>
        <taxon>Arthropoda</taxon>
        <taxon>Hexapoda</taxon>
        <taxon>Insecta</taxon>
        <taxon>Pterygota</taxon>
        <taxon>Neoptera</taxon>
        <taxon>Polyneoptera</taxon>
        <taxon>Dictyoptera</taxon>
        <taxon>Blattodea</taxon>
        <taxon>Blattoidea</taxon>
        <taxon>Termitoidae</taxon>
        <taxon>Termopsidae</taxon>
        <taxon>Zootermopsis</taxon>
    </lineage>
</organism>
<dbReference type="SMART" id="SM00195">
    <property type="entry name" value="DSPc"/>
    <property type="match status" value="1"/>
</dbReference>
<dbReference type="AlphaFoldDB" id="A0A067R934"/>
<protein>
    <recommendedName>
        <fullName evidence="2">protein-tyrosine-phosphatase</fullName>
        <ecNumber evidence="2">3.1.3.48</ecNumber>
    </recommendedName>
</protein>
<dbReference type="InterPro" id="IPR020422">
    <property type="entry name" value="TYR_PHOSPHATASE_DUAL_dom"/>
</dbReference>
<feature type="non-terminal residue" evidence="9">
    <location>
        <position position="359"/>
    </location>
</feature>
<dbReference type="PRINTS" id="PR01908">
    <property type="entry name" value="ADSPHPHTASE"/>
</dbReference>
<dbReference type="CDD" id="cd01446">
    <property type="entry name" value="DSP_MapKP"/>
    <property type="match status" value="1"/>
</dbReference>
<dbReference type="PANTHER" id="PTHR10159">
    <property type="entry name" value="DUAL SPECIFICITY PROTEIN PHOSPHATASE"/>
    <property type="match status" value="1"/>
</dbReference>
<evidence type="ECO:0000256" key="2">
    <source>
        <dbReference type="ARBA" id="ARBA00013064"/>
    </source>
</evidence>
<dbReference type="Gene3D" id="3.90.190.10">
    <property type="entry name" value="Protein tyrosine phosphatase superfamily"/>
    <property type="match status" value="1"/>
</dbReference>
<proteinExistence type="inferred from homology"/>
<dbReference type="PANTHER" id="PTHR10159:SF519">
    <property type="entry name" value="DUAL SPECIFICITY PROTEIN PHOSPHATASE MPK3"/>
    <property type="match status" value="1"/>
</dbReference>
<evidence type="ECO:0000259" key="6">
    <source>
        <dbReference type="PROSITE" id="PS50054"/>
    </source>
</evidence>
<evidence type="ECO:0000259" key="8">
    <source>
        <dbReference type="PROSITE" id="PS50206"/>
    </source>
</evidence>
<dbReference type="InParanoid" id="A0A067R934"/>
<dbReference type="CDD" id="cd14566">
    <property type="entry name" value="DSP_MKP_classII"/>
    <property type="match status" value="1"/>
</dbReference>
<dbReference type="InterPro" id="IPR008343">
    <property type="entry name" value="MKP"/>
</dbReference>
<dbReference type="PRINTS" id="PR01764">
    <property type="entry name" value="MAPKPHPHTASE"/>
</dbReference>
<comment type="similarity">
    <text evidence="1">Belongs to the protein-tyrosine phosphatase family. Non-receptor class dual specificity subfamily.</text>
</comment>
<dbReference type="InterPro" id="IPR029021">
    <property type="entry name" value="Prot-tyrosine_phosphatase-like"/>
</dbReference>
<dbReference type="InterPro" id="IPR001763">
    <property type="entry name" value="Rhodanese-like_dom"/>
</dbReference>
<reference evidence="9 10" key="1">
    <citation type="journal article" date="2014" name="Nat. Commun.">
        <title>Molecular traces of alternative social organization in a termite genome.</title>
        <authorList>
            <person name="Terrapon N."/>
            <person name="Li C."/>
            <person name="Robertson H.M."/>
            <person name="Ji L."/>
            <person name="Meng X."/>
            <person name="Booth W."/>
            <person name="Chen Z."/>
            <person name="Childers C.P."/>
            <person name="Glastad K.M."/>
            <person name="Gokhale K."/>
            <person name="Gowin J."/>
            <person name="Gronenberg W."/>
            <person name="Hermansen R.A."/>
            <person name="Hu H."/>
            <person name="Hunt B.G."/>
            <person name="Huylmans A.K."/>
            <person name="Khalil S.M."/>
            <person name="Mitchell R.D."/>
            <person name="Munoz-Torres M.C."/>
            <person name="Mustard J.A."/>
            <person name="Pan H."/>
            <person name="Reese J.T."/>
            <person name="Scharf M.E."/>
            <person name="Sun F."/>
            <person name="Vogel H."/>
            <person name="Xiao J."/>
            <person name="Yang W."/>
            <person name="Yang Z."/>
            <person name="Yang Z."/>
            <person name="Zhou J."/>
            <person name="Zhu J."/>
            <person name="Brent C.S."/>
            <person name="Elsik C.G."/>
            <person name="Goodisman M.A."/>
            <person name="Liberles D.A."/>
            <person name="Roe R.M."/>
            <person name="Vargo E.L."/>
            <person name="Vilcinskas A."/>
            <person name="Wang J."/>
            <person name="Bornberg-Bauer E."/>
            <person name="Korb J."/>
            <person name="Zhang G."/>
            <person name="Liebig J."/>
        </authorList>
    </citation>
    <scope>NUCLEOTIDE SEQUENCE [LARGE SCALE GENOMIC DNA]</scope>
    <source>
        <tissue evidence="9">Whole organism</tissue>
    </source>
</reference>
<dbReference type="Proteomes" id="UP000027135">
    <property type="component" value="Unassembled WGS sequence"/>
</dbReference>
<accession>A0A067R934</accession>
<keyword evidence="4" id="KW-0904">Protein phosphatase</keyword>
<evidence type="ECO:0000256" key="3">
    <source>
        <dbReference type="ARBA" id="ARBA00022801"/>
    </source>
</evidence>
<name>A0A067R934_ZOONE</name>
<dbReference type="eggNOG" id="KOG1717">
    <property type="taxonomic scope" value="Eukaryota"/>
</dbReference>
<keyword evidence="3" id="KW-0378">Hydrolase</keyword>
<feature type="domain" description="Tyrosine-protein phosphatase" evidence="6">
    <location>
        <begin position="206"/>
        <end position="349"/>
    </location>
</feature>
<dbReference type="EC" id="3.1.3.48" evidence="2"/>
<dbReference type="EMBL" id="KK852616">
    <property type="protein sequence ID" value="KDR20183.1"/>
    <property type="molecule type" value="Genomic_DNA"/>
</dbReference>
<dbReference type="PROSITE" id="PS50054">
    <property type="entry name" value="TYR_PHOSPHATASE_DUAL"/>
    <property type="match status" value="1"/>
</dbReference>
<evidence type="ECO:0000256" key="4">
    <source>
        <dbReference type="ARBA" id="ARBA00022912"/>
    </source>
</evidence>
<dbReference type="SUPFAM" id="SSF52799">
    <property type="entry name" value="(Phosphotyrosine protein) phosphatases II"/>
    <property type="match status" value="1"/>
</dbReference>
<dbReference type="FunFam" id="3.40.250.10:FF:000054">
    <property type="entry name" value="Dual specificity phosphatase 9"/>
    <property type="match status" value="1"/>
</dbReference>